<feature type="transmembrane region" description="Helical" evidence="9">
    <location>
        <begin position="236"/>
        <end position="256"/>
    </location>
</feature>
<evidence type="ECO:0000256" key="6">
    <source>
        <dbReference type="ARBA" id="ARBA00022989"/>
    </source>
</evidence>
<evidence type="ECO:0000256" key="8">
    <source>
        <dbReference type="RuleBase" id="RU003943"/>
    </source>
</evidence>
<gene>
    <name evidence="10" type="ORF">HJ536_01470</name>
</gene>
<dbReference type="EMBL" id="JABCJE010000001">
    <property type="protein sequence ID" value="NVO22012.1"/>
    <property type="molecule type" value="Genomic_DNA"/>
</dbReference>
<organism evidence="10 11">
    <name type="scientific">Donghicola mangrovi</name>
    <dbReference type="NCBI Taxonomy" id="2729614"/>
    <lineage>
        <taxon>Bacteria</taxon>
        <taxon>Pseudomonadati</taxon>
        <taxon>Pseudomonadota</taxon>
        <taxon>Alphaproteobacteria</taxon>
        <taxon>Rhodobacterales</taxon>
        <taxon>Roseobacteraceae</taxon>
        <taxon>Donghicola</taxon>
    </lineage>
</organism>
<dbReference type="AlphaFoldDB" id="A0A850Q265"/>
<evidence type="ECO:0000256" key="5">
    <source>
        <dbReference type="ARBA" id="ARBA00022692"/>
    </source>
</evidence>
<dbReference type="Pfam" id="PF00950">
    <property type="entry name" value="ABC-3"/>
    <property type="match status" value="1"/>
</dbReference>
<dbReference type="GO" id="GO:0010043">
    <property type="term" value="P:response to zinc ion"/>
    <property type="evidence" value="ECO:0007669"/>
    <property type="project" value="TreeGrafter"/>
</dbReference>
<keyword evidence="7 9" id="KW-0472">Membrane</keyword>
<feature type="transmembrane region" description="Helical" evidence="9">
    <location>
        <begin position="103"/>
        <end position="126"/>
    </location>
</feature>
<dbReference type="PANTHER" id="PTHR30477:SF3">
    <property type="entry name" value="METAL TRANSPORT SYSTEM MEMBRANE PROTEIN CT_069-RELATED"/>
    <property type="match status" value="1"/>
</dbReference>
<dbReference type="InterPro" id="IPR037294">
    <property type="entry name" value="ABC_BtuC-like"/>
</dbReference>
<accession>A0A850Q265</accession>
<feature type="transmembrane region" description="Helical" evidence="9">
    <location>
        <begin position="146"/>
        <end position="167"/>
    </location>
</feature>
<keyword evidence="6 9" id="KW-1133">Transmembrane helix</keyword>
<dbReference type="Proteomes" id="UP000592216">
    <property type="component" value="Unassembled WGS sequence"/>
</dbReference>
<dbReference type="CDD" id="cd06550">
    <property type="entry name" value="TM_ABC_iron-siderophores_like"/>
    <property type="match status" value="1"/>
</dbReference>
<comment type="similarity">
    <text evidence="2 8">Belongs to the ABC-3 integral membrane protein family.</text>
</comment>
<keyword evidence="5 8" id="KW-0812">Transmembrane</keyword>
<keyword evidence="4" id="KW-1003">Cell membrane</keyword>
<dbReference type="PANTHER" id="PTHR30477">
    <property type="entry name" value="ABC-TRANSPORTER METAL-BINDING PROTEIN"/>
    <property type="match status" value="1"/>
</dbReference>
<feature type="transmembrane region" description="Helical" evidence="9">
    <location>
        <begin position="72"/>
        <end position="91"/>
    </location>
</feature>
<dbReference type="Gene3D" id="1.10.3470.10">
    <property type="entry name" value="ABC transporter involved in vitamin B12 uptake, BtuC"/>
    <property type="match status" value="1"/>
</dbReference>
<dbReference type="GO" id="GO:0055085">
    <property type="term" value="P:transmembrane transport"/>
    <property type="evidence" value="ECO:0007669"/>
    <property type="project" value="InterPro"/>
</dbReference>
<evidence type="ECO:0000313" key="10">
    <source>
        <dbReference type="EMBL" id="NVO22012.1"/>
    </source>
</evidence>
<feature type="transmembrane region" description="Helical" evidence="9">
    <location>
        <begin position="49"/>
        <end position="66"/>
    </location>
</feature>
<keyword evidence="3 8" id="KW-0813">Transport</keyword>
<name>A0A850Q265_9RHOB</name>
<dbReference type="GO" id="GO:0043190">
    <property type="term" value="C:ATP-binding cassette (ABC) transporter complex"/>
    <property type="evidence" value="ECO:0007669"/>
    <property type="project" value="InterPro"/>
</dbReference>
<dbReference type="RefSeq" id="WP_177156430.1">
    <property type="nucleotide sequence ID" value="NZ_JABCJE010000001.1"/>
</dbReference>
<feature type="transmembrane region" description="Helical" evidence="9">
    <location>
        <begin position="12"/>
        <end position="37"/>
    </location>
</feature>
<dbReference type="SUPFAM" id="SSF81345">
    <property type="entry name" value="ABC transporter involved in vitamin B12 uptake, BtuC"/>
    <property type="match status" value="1"/>
</dbReference>
<evidence type="ECO:0000256" key="2">
    <source>
        <dbReference type="ARBA" id="ARBA00008034"/>
    </source>
</evidence>
<comment type="caution">
    <text evidence="10">The sequence shown here is derived from an EMBL/GenBank/DDBJ whole genome shotgun (WGS) entry which is preliminary data.</text>
</comment>
<evidence type="ECO:0000256" key="9">
    <source>
        <dbReference type="SAM" id="Phobius"/>
    </source>
</evidence>
<evidence type="ECO:0000256" key="4">
    <source>
        <dbReference type="ARBA" id="ARBA00022475"/>
    </source>
</evidence>
<evidence type="ECO:0000256" key="1">
    <source>
        <dbReference type="ARBA" id="ARBA00004651"/>
    </source>
</evidence>
<protein>
    <submittedName>
        <fullName evidence="10">Metal ABC transporter permease</fullName>
    </submittedName>
</protein>
<reference evidence="10 11" key="1">
    <citation type="submission" date="2020-04" db="EMBL/GenBank/DDBJ databases">
        <title>Donghicola sp., a member of the Rhodobacteraceae family isolated from mangrove forest in Thailand.</title>
        <authorList>
            <person name="Charoenyingcharoen P."/>
            <person name="Yukphan P."/>
        </authorList>
    </citation>
    <scope>NUCLEOTIDE SEQUENCE [LARGE SCALE GENOMIC DNA]</scope>
    <source>
        <strain evidence="10 11">B5-SW-15</strain>
    </source>
</reference>
<sequence>MLLDAFTLGLGYNATLVTLGSALLGGAAGVCGTFLFLRKRALVSDAISHATLPGVALAFLVMVALGGDGRNLIGLMAGSALSAVLGLWLVQKLTRHTRLAEDAAIGAILSVFFGFGIVLLTVIQTMEAGKQAGLESFLLGATAGMLKSEALTIAIGGAMSLLAVLLLRRPMTMVAFDPEYASATGMNVSRIDMLTMMLVMAVTVVGLKIVGLILIVALLIIPPVAARFWSDNSDTVALLSGAIGAVAGYTGAALSASAPSMPTGALIVLSAALLFTFSLILSPRRGLVAAALRQLKYRDQVHMRQGLLAIALQQPIYERLTLNMLGKQGLLRADGVPTDLGRARAAKALLDEERWRALRTLPQFEAAAARYDGLTDLEQILTPDQLTEIDAHLNRPHGVPA</sequence>
<evidence type="ECO:0000313" key="11">
    <source>
        <dbReference type="Proteomes" id="UP000592216"/>
    </source>
</evidence>
<comment type="subcellular location">
    <subcellularLocation>
        <location evidence="1 8">Cell membrane</location>
        <topology evidence="1 8">Multi-pass membrane protein</topology>
    </subcellularLocation>
</comment>
<evidence type="ECO:0000256" key="7">
    <source>
        <dbReference type="ARBA" id="ARBA00023136"/>
    </source>
</evidence>
<dbReference type="InterPro" id="IPR001626">
    <property type="entry name" value="ABC_TroCD"/>
</dbReference>
<proteinExistence type="inferred from homology"/>
<feature type="transmembrane region" description="Helical" evidence="9">
    <location>
        <begin position="263"/>
        <end position="281"/>
    </location>
</feature>
<feature type="transmembrane region" description="Helical" evidence="9">
    <location>
        <begin position="196"/>
        <end position="221"/>
    </location>
</feature>
<evidence type="ECO:0000256" key="3">
    <source>
        <dbReference type="ARBA" id="ARBA00022448"/>
    </source>
</evidence>